<evidence type="ECO:0000256" key="8">
    <source>
        <dbReference type="SAM" id="Phobius"/>
    </source>
</evidence>
<dbReference type="InterPro" id="IPR036737">
    <property type="entry name" value="OmpA-like_sf"/>
</dbReference>
<evidence type="ECO:0000259" key="9">
    <source>
        <dbReference type="PROSITE" id="PS51123"/>
    </source>
</evidence>
<evidence type="ECO:0000256" key="6">
    <source>
        <dbReference type="ARBA" id="ARBA00023136"/>
    </source>
</evidence>
<dbReference type="Proteomes" id="UP000048984">
    <property type="component" value="Unassembled WGS sequence"/>
</dbReference>
<evidence type="ECO:0000256" key="5">
    <source>
        <dbReference type="ARBA" id="ARBA00022989"/>
    </source>
</evidence>
<dbReference type="PROSITE" id="PS51123">
    <property type="entry name" value="OMPA_2"/>
    <property type="match status" value="1"/>
</dbReference>
<comment type="similarity">
    <text evidence="2">Belongs to the MotB family.</text>
</comment>
<feature type="transmembrane region" description="Helical" evidence="8">
    <location>
        <begin position="15"/>
        <end position="36"/>
    </location>
</feature>
<comment type="subcellular location">
    <subcellularLocation>
        <location evidence="1">Cell membrane</location>
        <topology evidence="1">Single-pass membrane protein</topology>
    </subcellularLocation>
</comment>
<keyword evidence="5 8" id="KW-1133">Transmembrane helix</keyword>
<name>A0A0N8GEE8_9HYPH</name>
<evidence type="ECO:0000313" key="10">
    <source>
        <dbReference type="EMBL" id="KPL51321.1"/>
    </source>
</evidence>
<keyword evidence="3" id="KW-1003">Cell membrane</keyword>
<dbReference type="InterPro" id="IPR006665">
    <property type="entry name" value="OmpA-like"/>
</dbReference>
<keyword evidence="6 7" id="KW-0472">Membrane</keyword>
<evidence type="ECO:0000256" key="3">
    <source>
        <dbReference type="ARBA" id="ARBA00022475"/>
    </source>
</evidence>
<dbReference type="PANTHER" id="PTHR30329:SF21">
    <property type="entry name" value="LIPOPROTEIN YIAD-RELATED"/>
    <property type="match status" value="1"/>
</dbReference>
<dbReference type="GO" id="GO:0005886">
    <property type="term" value="C:plasma membrane"/>
    <property type="evidence" value="ECO:0007669"/>
    <property type="project" value="UniProtKB-SubCell"/>
</dbReference>
<dbReference type="PANTHER" id="PTHR30329">
    <property type="entry name" value="STATOR ELEMENT OF FLAGELLAR MOTOR COMPLEX"/>
    <property type="match status" value="1"/>
</dbReference>
<dbReference type="RefSeq" id="WP_054357484.1">
    <property type="nucleotide sequence ID" value="NZ_JAPCYQ010000001.1"/>
</dbReference>
<sequence length="285" mass="31209">MAKKKGHGGGGHGGAWVITFADLMALLMAFFVMLVASANQDKQKLADAAGSLREAFGVQPEFRRAGMIERDGLPVRQFLKESNVVEKKLDASHSAERNDRFEKQGPEANTHNFERAAEEKPKQFLTAAASLRQALADMPEIAEISKNVIFEETDEGLNIRLVDQDGRSMFAEGSRSPYEHTRQILMRIAPVIARMPHRIRVTGHTAGGRRWSATSGSPWELSAGRAAAVQEVLAGFGVGYDRFESVVGKADAEPLFPTEPFLAANRRVDILLAHQAPPLPNSPLK</sequence>
<dbReference type="CDD" id="cd07185">
    <property type="entry name" value="OmpA_C-like"/>
    <property type="match status" value="1"/>
</dbReference>
<evidence type="ECO:0000256" key="4">
    <source>
        <dbReference type="ARBA" id="ARBA00022692"/>
    </source>
</evidence>
<protein>
    <recommendedName>
        <fullName evidence="9">OmpA-like domain-containing protein</fullName>
    </recommendedName>
</protein>
<organism evidence="10 11">
    <name type="scientific">Prosthecodimorpha hirschii</name>
    <dbReference type="NCBI Taxonomy" id="665126"/>
    <lineage>
        <taxon>Bacteria</taxon>
        <taxon>Pseudomonadati</taxon>
        <taxon>Pseudomonadota</taxon>
        <taxon>Alphaproteobacteria</taxon>
        <taxon>Hyphomicrobiales</taxon>
        <taxon>Ancalomicrobiaceae</taxon>
        <taxon>Prosthecodimorpha</taxon>
    </lineage>
</organism>
<dbReference type="AlphaFoldDB" id="A0A0N8GEE8"/>
<feature type="domain" description="OmpA-like" evidence="9">
    <location>
        <begin position="157"/>
        <end position="276"/>
    </location>
</feature>
<dbReference type="InterPro" id="IPR050330">
    <property type="entry name" value="Bact_OuterMem_StrucFunc"/>
</dbReference>
<dbReference type="Pfam" id="PF00691">
    <property type="entry name" value="OmpA"/>
    <property type="match status" value="1"/>
</dbReference>
<comment type="caution">
    <text evidence="10">The sequence shown here is derived from an EMBL/GenBank/DDBJ whole genome shotgun (WGS) entry which is preliminary data.</text>
</comment>
<dbReference type="STRING" id="665126.ABB55_03020"/>
<accession>A0A0N8GEE8</accession>
<keyword evidence="4 8" id="KW-0812">Transmembrane</keyword>
<reference evidence="10 11" key="1">
    <citation type="submission" date="2015-09" db="EMBL/GenBank/DDBJ databases">
        <authorList>
            <consortium name="Swine Surveillance"/>
        </authorList>
    </citation>
    <scope>NUCLEOTIDE SEQUENCE [LARGE SCALE GENOMIC DNA]</scope>
    <source>
        <strain evidence="10 11">16</strain>
    </source>
</reference>
<evidence type="ECO:0000256" key="2">
    <source>
        <dbReference type="ARBA" id="ARBA00008914"/>
    </source>
</evidence>
<dbReference type="EMBL" id="LJYW01000001">
    <property type="protein sequence ID" value="KPL51321.1"/>
    <property type="molecule type" value="Genomic_DNA"/>
</dbReference>
<evidence type="ECO:0000256" key="1">
    <source>
        <dbReference type="ARBA" id="ARBA00004162"/>
    </source>
</evidence>
<dbReference type="Pfam" id="PF13677">
    <property type="entry name" value="MotB_plug"/>
    <property type="match status" value="1"/>
</dbReference>
<dbReference type="Gene3D" id="3.30.1330.60">
    <property type="entry name" value="OmpA-like domain"/>
    <property type="match status" value="1"/>
</dbReference>
<gene>
    <name evidence="10" type="ORF">ABB55_03020</name>
</gene>
<keyword evidence="11" id="KW-1185">Reference proteome</keyword>
<proteinExistence type="inferred from homology"/>
<evidence type="ECO:0000313" key="11">
    <source>
        <dbReference type="Proteomes" id="UP000048984"/>
    </source>
</evidence>
<dbReference type="InterPro" id="IPR025713">
    <property type="entry name" value="MotB-like_N_dom"/>
</dbReference>
<dbReference type="SUPFAM" id="SSF103088">
    <property type="entry name" value="OmpA-like"/>
    <property type="match status" value="1"/>
</dbReference>
<reference evidence="10 11" key="2">
    <citation type="submission" date="2015-10" db="EMBL/GenBank/DDBJ databases">
        <title>Draft Genome Sequence of Prosthecomicrobium hirschii ATCC 27832.</title>
        <authorList>
            <person name="Daniel J."/>
            <person name="Givan S.A."/>
            <person name="Brun Y.V."/>
            <person name="Brown P.J."/>
        </authorList>
    </citation>
    <scope>NUCLEOTIDE SEQUENCE [LARGE SCALE GENOMIC DNA]</scope>
    <source>
        <strain evidence="10 11">16</strain>
    </source>
</reference>
<evidence type="ECO:0000256" key="7">
    <source>
        <dbReference type="PROSITE-ProRule" id="PRU00473"/>
    </source>
</evidence>